<keyword evidence="6" id="KW-0106">Calcium</keyword>
<proteinExistence type="inferred from homology"/>
<organism evidence="9 10">
    <name type="scientific">Oidiodendron maius (strain Zn)</name>
    <dbReference type="NCBI Taxonomy" id="913774"/>
    <lineage>
        <taxon>Eukaryota</taxon>
        <taxon>Fungi</taxon>
        <taxon>Dikarya</taxon>
        <taxon>Ascomycota</taxon>
        <taxon>Pezizomycotina</taxon>
        <taxon>Leotiomycetes</taxon>
        <taxon>Leotiomycetes incertae sedis</taxon>
        <taxon>Myxotrichaceae</taxon>
        <taxon>Oidiodendron</taxon>
    </lineage>
</organism>
<dbReference type="OrthoDB" id="3039123at2759"/>
<reference evidence="9 10" key="1">
    <citation type="submission" date="2014-04" db="EMBL/GenBank/DDBJ databases">
        <authorList>
            <consortium name="DOE Joint Genome Institute"/>
            <person name="Kuo A."/>
            <person name="Martino E."/>
            <person name="Perotto S."/>
            <person name="Kohler A."/>
            <person name="Nagy L.G."/>
            <person name="Floudas D."/>
            <person name="Copeland A."/>
            <person name="Barry K.W."/>
            <person name="Cichocki N."/>
            <person name="Veneault-Fourrey C."/>
            <person name="LaButti K."/>
            <person name="Lindquist E.A."/>
            <person name="Lipzen A."/>
            <person name="Lundell T."/>
            <person name="Morin E."/>
            <person name="Murat C."/>
            <person name="Sun H."/>
            <person name="Tunlid A."/>
            <person name="Henrissat B."/>
            <person name="Grigoriev I.V."/>
            <person name="Hibbett D.S."/>
            <person name="Martin F."/>
            <person name="Nordberg H.P."/>
            <person name="Cantor M.N."/>
            <person name="Hua S.X."/>
        </authorList>
    </citation>
    <scope>NUCLEOTIDE SEQUENCE [LARGE SCALE GENOMIC DNA]</scope>
    <source>
        <strain evidence="9 10">Zn</strain>
    </source>
</reference>
<sequence length="532" mass="56892">MVKPLQLATASSLLATSAIAADPCSSIHGHGLQVPGAEVISVTGFTVTNATVLTLPPVPGPISGLNFCNVSVILTHPGANDSVAVEVWLPTQDWNGRYQATGGGGYSSGEGEFALAPAVAAGYATSQTDGGNIGSGFVLNPQTLTPDGQINWPLFTDYAYRSIHDMTIVSKFIIKAYYGKAQKYSYWNGCSTGGRQGWVQAQMYPDDYDGILAAAPAANTPSLGTAIQWPYVVMMQEKYIPSQCEFMAFINASIAQCDGLDGVEDGIISNVQGCAFDPYCLVGERITCDGKQVTITSITARIYQKILDGPTTPSGVKLWYGQNVGTGFNGLYPGDIEVVTTNGTTTATPSPLSDNFIRYLLKRDPAYDTSQITYSEFAQLFAQANFEFDWIISSNNPDLSGFRKSGGKMITWHGLGDNIIFPHGTINYRQRVEAVMGGTTAVDEFFRLYLPPGVNHCGGGYGPYPTDPLDALVAWVEHGKAPETLAGQYVDVNGEVVNHSICRYPLVSKYDGKGNPNSASSYTCATSFGLKS</sequence>
<evidence type="ECO:0000256" key="2">
    <source>
        <dbReference type="ARBA" id="ARBA00022487"/>
    </source>
</evidence>
<dbReference type="GO" id="GO:0030600">
    <property type="term" value="F:feruloyl esterase activity"/>
    <property type="evidence" value="ECO:0007669"/>
    <property type="project" value="UniProtKB-ARBA"/>
</dbReference>
<dbReference type="SUPFAM" id="SSF53474">
    <property type="entry name" value="alpha/beta-Hydrolases"/>
    <property type="match status" value="1"/>
</dbReference>
<accession>A0A0C3DRI7</accession>
<keyword evidence="5 8" id="KW-0378">Hydrolase</keyword>
<dbReference type="EMBL" id="KN832872">
    <property type="protein sequence ID" value="KIN04653.1"/>
    <property type="molecule type" value="Genomic_DNA"/>
</dbReference>
<dbReference type="Proteomes" id="UP000054321">
    <property type="component" value="Unassembled WGS sequence"/>
</dbReference>
<evidence type="ECO:0000256" key="6">
    <source>
        <dbReference type="ARBA" id="ARBA00022837"/>
    </source>
</evidence>
<protein>
    <recommendedName>
        <fullName evidence="8">Carboxylic ester hydrolase</fullName>
        <ecNumber evidence="8">3.1.1.-</ecNumber>
    </recommendedName>
</protein>
<keyword evidence="7" id="KW-1015">Disulfide bond</keyword>
<feature type="signal peptide" evidence="8">
    <location>
        <begin position="1"/>
        <end position="20"/>
    </location>
</feature>
<dbReference type="GO" id="GO:0046872">
    <property type="term" value="F:metal ion binding"/>
    <property type="evidence" value="ECO:0007669"/>
    <property type="project" value="UniProtKB-KW"/>
</dbReference>
<reference evidence="10" key="2">
    <citation type="submission" date="2015-01" db="EMBL/GenBank/DDBJ databases">
        <title>Evolutionary Origins and Diversification of the Mycorrhizal Mutualists.</title>
        <authorList>
            <consortium name="DOE Joint Genome Institute"/>
            <consortium name="Mycorrhizal Genomics Consortium"/>
            <person name="Kohler A."/>
            <person name="Kuo A."/>
            <person name="Nagy L.G."/>
            <person name="Floudas D."/>
            <person name="Copeland A."/>
            <person name="Barry K.W."/>
            <person name="Cichocki N."/>
            <person name="Veneault-Fourrey C."/>
            <person name="LaButti K."/>
            <person name="Lindquist E.A."/>
            <person name="Lipzen A."/>
            <person name="Lundell T."/>
            <person name="Morin E."/>
            <person name="Murat C."/>
            <person name="Riley R."/>
            <person name="Ohm R."/>
            <person name="Sun H."/>
            <person name="Tunlid A."/>
            <person name="Henrissat B."/>
            <person name="Grigoriev I.V."/>
            <person name="Hibbett D.S."/>
            <person name="Martin F."/>
        </authorList>
    </citation>
    <scope>NUCLEOTIDE SEQUENCE [LARGE SCALE GENOMIC DNA]</scope>
    <source>
        <strain evidence="10">Zn</strain>
    </source>
</reference>
<evidence type="ECO:0000256" key="1">
    <source>
        <dbReference type="ARBA" id="ARBA00006249"/>
    </source>
</evidence>
<keyword evidence="3" id="KW-0479">Metal-binding</keyword>
<dbReference type="PANTHER" id="PTHR33938">
    <property type="entry name" value="FERULOYL ESTERASE B-RELATED"/>
    <property type="match status" value="1"/>
</dbReference>
<comment type="similarity">
    <text evidence="1 8">Belongs to the tannase family.</text>
</comment>
<dbReference type="InterPro" id="IPR029058">
    <property type="entry name" value="AB_hydrolase_fold"/>
</dbReference>
<evidence type="ECO:0000256" key="8">
    <source>
        <dbReference type="RuleBase" id="RU361238"/>
    </source>
</evidence>
<name>A0A0C3DRI7_OIDMZ</name>
<evidence type="ECO:0000313" key="10">
    <source>
        <dbReference type="Proteomes" id="UP000054321"/>
    </source>
</evidence>
<evidence type="ECO:0000313" key="9">
    <source>
        <dbReference type="EMBL" id="KIN04653.1"/>
    </source>
</evidence>
<dbReference type="Pfam" id="PF07519">
    <property type="entry name" value="Tannase"/>
    <property type="match status" value="1"/>
</dbReference>
<evidence type="ECO:0000256" key="7">
    <source>
        <dbReference type="ARBA" id="ARBA00023157"/>
    </source>
</evidence>
<keyword evidence="10" id="KW-1185">Reference proteome</keyword>
<evidence type="ECO:0000256" key="3">
    <source>
        <dbReference type="ARBA" id="ARBA00022723"/>
    </source>
</evidence>
<dbReference type="HOGENOM" id="CLU_014819_3_2_1"/>
<dbReference type="AlphaFoldDB" id="A0A0C3DRI7"/>
<dbReference type="PANTHER" id="PTHR33938:SF8">
    <property type="entry name" value="CARBOXYLIC ESTER HYDROLASE"/>
    <property type="match status" value="1"/>
</dbReference>
<dbReference type="EC" id="3.1.1.-" evidence="8"/>
<evidence type="ECO:0000256" key="4">
    <source>
        <dbReference type="ARBA" id="ARBA00022729"/>
    </source>
</evidence>
<gene>
    <name evidence="9" type="ORF">OIDMADRAFT_25289</name>
</gene>
<evidence type="ECO:0000256" key="5">
    <source>
        <dbReference type="ARBA" id="ARBA00022801"/>
    </source>
</evidence>
<dbReference type="InterPro" id="IPR011118">
    <property type="entry name" value="Tannase/feruloyl_esterase"/>
</dbReference>
<keyword evidence="2" id="KW-0719">Serine esterase</keyword>
<dbReference type="InParanoid" id="A0A0C3DRI7"/>
<keyword evidence="4 8" id="KW-0732">Signal</keyword>
<feature type="chain" id="PRO_5005111037" description="Carboxylic ester hydrolase" evidence="8">
    <location>
        <begin position="21"/>
        <end position="532"/>
    </location>
</feature>